<dbReference type="GO" id="GO:0008170">
    <property type="term" value="F:N-methyltransferase activity"/>
    <property type="evidence" value="ECO:0007669"/>
    <property type="project" value="InterPro"/>
</dbReference>
<evidence type="ECO:0000256" key="7">
    <source>
        <dbReference type="ARBA" id="ARBA00049120"/>
    </source>
</evidence>
<dbReference type="Proteomes" id="UP000094056">
    <property type="component" value="Unassembled WGS sequence"/>
</dbReference>
<dbReference type="InterPro" id="IPR001091">
    <property type="entry name" value="RM_Methyltransferase"/>
</dbReference>
<evidence type="ECO:0000313" key="10">
    <source>
        <dbReference type="EMBL" id="ODS32534.1"/>
    </source>
</evidence>
<keyword evidence="3 10" id="KW-0808">Transferase</keyword>
<keyword evidence="6" id="KW-0238">DNA-binding</keyword>
<keyword evidence="5" id="KW-0680">Restriction system</keyword>
<evidence type="ECO:0000259" key="9">
    <source>
        <dbReference type="Pfam" id="PF01555"/>
    </source>
</evidence>
<dbReference type="InterPro" id="IPR017985">
    <property type="entry name" value="MeTrfase_CN4_CS"/>
</dbReference>
<comment type="caution">
    <text evidence="10">The sequence shown here is derived from an EMBL/GenBank/DDBJ whole genome shotgun (WGS) entry which is preliminary data.</text>
</comment>
<accession>A0A1E3XC47</accession>
<sequence length="199" mass="22944">MFKNIEISQVFDPSECIVVHHGSCLDLLKSIPDKSLQLIVTSPPYNIGKEYELQLKLSQYLEQQTIVITECVRTLSDQGSICWQVGNYVDNGSIIPLDTVLYPIFSNLGLKMRNRIIWHFEHGLHCSRRFSGRYETIIWFTKSKKYIFSLDSVRIPQKYPGKKYFKGPKLGQYSCNPLGKNPGDLWGKKKGVKSFLDYI</sequence>
<dbReference type="InterPro" id="IPR002941">
    <property type="entry name" value="DNA_methylase_N4/N6"/>
</dbReference>
<dbReference type="SUPFAM" id="SSF53335">
    <property type="entry name" value="S-adenosyl-L-methionine-dependent methyltransferases"/>
    <property type="match status" value="1"/>
</dbReference>
<dbReference type="AlphaFoldDB" id="A0A1E3XC47"/>
<keyword evidence="4" id="KW-0949">S-adenosyl-L-methionine</keyword>
<evidence type="ECO:0000256" key="1">
    <source>
        <dbReference type="ARBA" id="ARBA00010203"/>
    </source>
</evidence>
<gene>
    <name evidence="10" type="ORF">SCARUB_02334</name>
</gene>
<reference evidence="10 11" key="1">
    <citation type="submission" date="2016-07" db="EMBL/GenBank/DDBJ databases">
        <title>Draft genome of Scalindua rubra, obtained from a brine-seawater interface in the Red Sea, sheds light on salt adaptation in anammox bacteria.</title>
        <authorList>
            <person name="Speth D.R."/>
            <person name="Lagkouvardos I."/>
            <person name="Wang Y."/>
            <person name="Qian P.-Y."/>
            <person name="Dutilh B.E."/>
            <person name="Jetten M.S."/>
        </authorList>
    </citation>
    <scope>NUCLEOTIDE SEQUENCE [LARGE SCALE GENOMIC DNA]</scope>
    <source>
        <strain evidence="10">BSI-1</strain>
    </source>
</reference>
<dbReference type="GO" id="GO:0009307">
    <property type="term" value="P:DNA restriction-modification system"/>
    <property type="evidence" value="ECO:0007669"/>
    <property type="project" value="UniProtKB-KW"/>
</dbReference>
<evidence type="ECO:0000256" key="3">
    <source>
        <dbReference type="ARBA" id="ARBA00022679"/>
    </source>
</evidence>
<dbReference type="GO" id="GO:0015667">
    <property type="term" value="F:site-specific DNA-methyltransferase (cytosine-N4-specific) activity"/>
    <property type="evidence" value="ECO:0007669"/>
    <property type="project" value="UniProtKB-EC"/>
</dbReference>
<evidence type="ECO:0000256" key="6">
    <source>
        <dbReference type="ARBA" id="ARBA00023125"/>
    </source>
</evidence>
<comment type="catalytic activity">
    <reaction evidence="7">
        <text>a 2'-deoxycytidine in DNA + S-adenosyl-L-methionine = an N(4)-methyl-2'-deoxycytidine in DNA + S-adenosyl-L-homocysteine + H(+)</text>
        <dbReference type="Rhea" id="RHEA:16857"/>
        <dbReference type="Rhea" id="RHEA-COMP:11369"/>
        <dbReference type="Rhea" id="RHEA-COMP:13674"/>
        <dbReference type="ChEBI" id="CHEBI:15378"/>
        <dbReference type="ChEBI" id="CHEBI:57856"/>
        <dbReference type="ChEBI" id="CHEBI:59789"/>
        <dbReference type="ChEBI" id="CHEBI:85452"/>
        <dbReference type="ChEBI" id="CHEBI:137933"/>
        <dbReference type="EC" id="2.1.1.113"/>
    </reaction>
</comment>
<comment type="similarity">
    <text evidence="1">Belongs to the N(4)/N(6)-methyltransferase family. N(4) subfamily.</text>
</comment>
<dbReference type="PROSITE" id="PS00093">
    <property type="entry name" value="N4_MTASE"/>
    <property type="match status" value="1"/>
</dbReference>
<evidence type="ECO:0000313" key="11">
    <source>
        <dbReference type="Proteomes" id="UP000094056"/>
    </source>
</evidence>
<evidence type="ECO:0000256" key="2">
    <source>
        <dbReference type="ARBA" id="ARBA00022603"/>
    </source>
</evidence>
<evidence type="ECO:0000256" key="4">
    <source>
        <dbReference type="ARBA" id="ARBA00022691"/>
    </source>
</evidence>
<dbReference type="PRINTS" id="PR00508">
    <property type="entry name" value="S21N4MTFRASE"/>
</dbReference>
<keyword evidence="2 10" id="KW-0489">Methyltransferase</keyword>
<dbReference type="Gene3D" id="3.40.50.150">
    <property type="entry name" value="Vaccinia Virus protein VP39"/>
    <property type="match status" value="1"/>
</dbReference>
<dbReference type="EC" id="2.1.1.-" evidence="8"/>
<name>A0A1E3XC47_9BACT</name>
<proteinExistence type="inferred from homology"/>
<feature type="domain" description="DNA methylase N-4/N-6" evidence="9">
    <location>
        <begin position="37"/>
        <end position="186"/>
    </location>
</feature>
<protein>
    <recommendedName>
        <fullName evidence="8">Methyltransferase</fullName>
        <ecNumber evidence="8">2.1.1.-</ecNumber>
    </recommendedName>
</protein>
<dbReference type="InterPro" id="IPR029063">
    <property type="entry name" value="SAM-dependent_MTases_sf"/>
</dbReference>
<dbReference type="GO" id="GO:0003677">
    <property type="term" value="F:DNA binding"/>
    <property type="evidence" value="ECO:0007669"/>
    <property type="project" value="UniProtKB-KW"/>
</dbReference>
<dbReference type="Pfam" id="PF01555">
    <property type="entry name" value="N6_N4_Mtase"/>
    <property type="match status" value="1"/>
</dbReference>
<evidence type="ECO:0000256" key="8">
    <source>
        <dbReference type="RuleBase" id="RU362026"/>
    </source>
</evidence>
<dbReference type="GO" id="GO:0032259">
    <property type="term" value="P:methylation"/>
    <property type="evidence" value="ECO:0007669"/>
    <property type="project" value="UniProtKB-KW"/>
</dbReference>
<evidence type="ECO:0000256" key="5">
    <source>
        <dbReference type="ARBA" id="ARBA00022747"/>
    </source>
</evidence>
<organism evidence="10 11">
    <name type="scientific">Candidatus Scalindua rubra</name>
    <dbReference type="NCBI Taxonomy" id="1872076"/>
    <lineage>
        <taxon>Bacteria</taxon>
        <taxon>Pseudomonadati</taxon>
        <taxon>Planctomycetota</taxon>
        <taxon>Candidatus Brocadiia</taxon>
        <taxon>Candidatus Brocadiales</taxon>
        <taxon>Candidatus Scalinduaceae</taxon>
        <taxon>Candidatus Scalindua</taxon>
    </lineage>
</organism>
<dbReference type="EMBL" id="MAYW01000058">
    <property type="protein sequence ID" value="ODS32534.1"/>
    <property type="molecule type" value="Genomic_DNA"/>
</dbReference>